<dbReference type="Proteomes" id="UP000295600">
    <property type="component" value="Unassembled WGS sequence"/>
</dbReference>
<dbReference type="Gene3D" id="2.40.128.350">
    <property type="match status" value="1"/>
</dbReference>
<organism evidence="1 2">
    <name type="scientific">Prevotella heparinolytica</name>
    <dbReference type="NCBI Taxonomy" id="28113"/>
    <lineage>
        <taxon>Bacteria</taxon>
        <taxon>Pseudomonadati</taxon>
        <taxon>Bacteroidota</taxon>
        <taxon>Bacteroidia</taxon>
        <taxon>Bacteroidales</taxon>
        <taxon>Bacteroidaceae</taxon>
        <taxon>Bacteroides</taxon>
    </lineage>
</organism>
<evidence type="ECO:0000313" key="1">
    <source>
        <dbReference type="EMBL" id="TCO93745.1"/>
    </source>
</evidence>
<name>A0A2R3MU39_9BACE</name>
<evidence type="ECO:0000313" key="2">
    <source>
        <dbReference type="Proteomes" id="UP000295600"/>
    </source>
</evidence>
<accession>A0A2R3MU39</accession>
<dbReference type="KEGG" id="bhf:C3V43_11540"/>
<comment type="caution">
    <text evidence="1">The sequence shown here is derived from an EMBL/GenBank/DDBJ whole genome shotgun (WGS) entry which is preliminary data.</text>
</comment>
<dbReference type="InterPro" id="IPR024311">
    <property type="entry name" value="Lipocalin-like"/>
</dbReference>
<dbReference type="RefSeq" id="WP_106069938.1">
    <property type="nucleotide sequence ID" value="NZ_CAUSQV010000001.1"/>
</dbReference>
<gene>
    <name evidence="1" type="ORF">EV202_10636</name>
</gene>
<dbReference type="AlphaFoldDB" id="A0A2R3MU39"/>
<dbReference type="GeneID" id="94549050"/>
<reference evidence="1 2" key="1">
    <citation type="submission" date="2019-03" db="EMBL/GenBank/DDBJ databases">
        <title>Genomic Encyclopedia of Type Strains, Phase IV (KMG-IV): sequencing the most valuable type-strain genomes for metagenomic binning, comparative biology and taxonomic classification.</title>
        <authorList>
            <person name="Goeker M."/>
        </authorList>
    </citation>
    <scope>NUCLEOTIDE SEQUENCE [LARGE SCALE GENOMIC DNA]</scope>
    <source>
        <strain evidence="1 2">DSM 23917</strain>
    </source>
</reference>
<protein>
    <submittedName>
        <fullName evidence="1">Calycin-like beta-barrel protein</fullName>
    </submittedName>
</protein>
<dbReference type="EMBL" id="SLXB01000006">
    <property type="protein sequence ID" value="TCO93745.1"/>
    <property type="molecule type" value="Genomic_DNA"/>
</dbReference>
<sequence>MKKFRTMIAMVMAVVNLCLVSTSCSNDKDEPVIPAAKSIAGSYKGNVKCVVGKSESTFENIAFSLAAPNDATLDINIGAFGNPPMAVPAFTVKGVKVTGTDGTYALSPTEFSGTTDAGKKYSGTLRGAFAQGKLTVEFSLNYGAMPMALICTFTGTKQK</sequence>
<dbReference type="Pfam" id="PF13944">
    <property type="entry name" value="Calycin_like"/>
    <property type="match status" value="1"/>
</dbReference>
<dbReference type="PROSITE" id="PS51257">
    <property type="entry name" value="PROKAR_LIPOPROTEIN"/>
    <property type="match status" value="1"/>
</dbReference>
<proteinExistence type="predicted"/>